<dbReference type="AlphaFoldDB" id="A0A812UY17"/>
<protein>
    <submittedName>
        <fullName evidence="10">SIDT1 protein</fullName>
    </submittedName>
</protein>
<feature type="transmembrane region" description="Helical" evidence="8">
    <location>
        <begin position="675"/>
        <end position="696"/>
    </location>
</feature>
<reference evidence="10" key="1">
    <citation type="submission" date="2021-02" db="EMBL/GenBank/DDBJ databases">
        <authorList>
            <person name="Dougan E. K."/>
            <person name="Rhodes N."/>
            <person name="Thang M."/>
            <person name="Chan C."/>
        </authorList>
    </citation>
    <scope>NUCLEOTIDE SEQUENCE</scope>
</reference>
<evidence type="ECO:0000313" key="11">
    <source>
        <dbReference type="Proteomes" id="UP000604046"/>
    </source>
</evidence>
<feature type="transmembrane region" description="Helical" evidence="8">
    <location>
        <begin position="717"/>
        <end position="738"/>
    </location>
</feature>
<dbReference type="InterPro" id="IPR025958">
    <property type="entry name" value="SID1_TM_fam"/>
</dbReference>
<evidence type="ECO:0000256" key="5">
    <source>
        <dbReference type="ARBA" id="ARBA00022989"/>
    </source>
</evidence>
<evidence type="ECO:0000256" key="1">
    <source>
        <dbReference type="ARBA" id="ARBA00004141"/>
    </source>
</evidence>
<feature type="transmembrane region" description="Helical" evidence="8">
    <location>
        <begin position="610"/>
        <end position="630"/>
    </location>
</feature>
<sequence length="1171" mass="128678">MKHGCPAPASLACPSAMGASVCWWLSCLLALRLTTGAAERCSELRDMIFCQSEQYFPRGLEPTVLNFSVHVDFFPAIFIADLSVYTKLIEGADKWNNANPKSPKDLPIHANVLVAESFLSFGMQRNTLRGKLVCNFHDPVGEIIVIPQTSVQPKTYRLSATLVARRINPISAAVVQKSRLNANRPGVVVFDITEEMAASGEQSLEIRTKDSPNESIEVFVFPAAGNGCIDLEIRNQSISKCVSVQQLANCLSSQKISDIVSDSMPRSMRLTVTSEGRVVLSRWSALPLSQGLWFVLLMPHHSVDGFVNYELSMSGARPRPSLALCALAMCGIPLVVILAFQAVDLFLKRTWHARRGSPCARRPVTAIRFLREWCLLDADFRLFLWQMADQGVRHGSHAAVICLASGCFFLAAIQMAMGLWAGQQRAGSLDICRYNFECYVPFGLDLPFNNMLSHIPYLISGILSIIIVTHTDYNLTLQSEIEGEPRPPDLRLFYALSWCLLLEGFGSSCYHLCPTSYQFQFDSAMMFVIALLSTVCLLDGDESTESDQGSGSIGSSRVDRMDSGRYSSNASKSLFTPVVLMLLITVPMWTISFVGTWFDFVVPVSAQGALSYNVYCAAVLLWFVFILLKVQRVFPNFAESGYSCSGHSKALAATRVLTWVLVAVILFLPNVRIQFGGMSNVLLFLSLLVMILAIARQMVKRDRSRRDSLSIDDAVRWLSKFGLLFLFLLTSFVALHFFNTTMTDVLASAAESRTLNQDCIFLGTFDTHDVWHMASAISLALWVLVFPQDVSWHAWPASEAALQASAQSGRLLLTDVDRLEAQRGRGPTSADSSRSSSESPSSLASFHGFGGSLVLTLGYVTSVSLTTPFAVDASFAQLSPQDLASLQMQVAQAESSSRKPMERLLGSIQKAMEARMEKATAEIEALMQSSGNIDDNIRECLMRQDSVLPIMAVLQMNIGRAQKAGNEQLEKALTYLYNVMNREIEAKVPMENRVLSRCLSTEDSDARRELLAAYFSEKSGEEEAAKRPKSTANAIVGLVSEATAQAGQPGLDLASALQRIRGVALDVGVVLGDVFDEKVQEQFMEDIQPLFDALAAESPSQSKLDSVARVALAFRDRGFFEAAEVTLSFRCGAQAAFGPISHVMEVIQSLSESILCLWLGLFGSKSTPSFR</sequence>
<keyword evidence="11" id="KW-1185">Reference proteome</keyword>
<feature type="chain" id="PRO_5032672488" evidence="9">
    <location>
        <begin position="39"/>
        <end position="1171"/>
    </location>
</feature>
<dbReference type="GO" id="GO:0051033">
    <property type="term" value="F:RNA transmembrane transporter activity"/>
    <property type="evidence" value="ECO:0007669"/>
    <property type="project" value="TreeGrafter"/>
</dbReference>
<feature type="transmembrane region" description="Helical" evidence="8">
    <location>
        <begin position="650"/>
        <end position="669"/>
    </location>
</feature>
<comment type="subcellular location">
    <subcellularLocation>
        <location evidence="1">Membrane</location>
        <topology evidence="1">Multi-pass membrane protein</topology>
    </subcellularLocation>
</comment>
<keyword evidence="3 8" id="KW-0812">Transmembrane</keyword>
<comment type="caution">
    <text evidence="10">The sequence shown here is derived from an EMBL/GenBank/DDBJ whole genome shotgun (WGS) entry which is preliminary data.</text>
</comment>
<dbReference type="PROSITE" id="PS51257">
    <property type="entry name" value="PROKAR_LIPOPROTEIN"/>
    <property type="match status" value="1"/>
</dbReference>
<keyword evidence="5 8" id="KW-1133">Transmembrane helix</keyword>
<name>A0A812UY17_9DINO</name>
<evidence type="ECO:0000256" key="3">
    <source>
        <dbReference type="ARBA" id="ARBA00022692"/>
    </source>
</evidence>
<organism evidence="10 11">
    <name type="scientific">Symbiodinium natans</name>
    <dbReference type="NCBI Taxonomy" id="878477"/>
    <lineage>
        <taxon>Eukaryota</taxon>
        <taxon>Sar</taxon>
        <taxon>Alveolata</taxon>
        <taxon>Dinophyceae</taxon>
        <taxon>Suessiales</taxon>
        <taxon>Symbiodiniaceae</taxon>
        <taxon>Symbiodinium</taxon>
    </lineage>
</organism>
<keyword evidence="6 8" id="KW-0472">Membrane</keyword>
<dbReference type="EMBL" id="CAJNDS010002811">
    <property type="protein sequence ID" value="CAE7606151.1"/>
    <property type="molecule type" value="Genomic_DNA"/>
</dbReference>
<feature type="transmembrane region" description="Helical" evidence="8">
    <location>
        <begin position="454"/>
        <end position="471"/>
    </location>
</feature>
<evidence type="ECO:0000313" key="10">
    <source>
        <dbReference type="EMBL" id="CAE7606151.1"/>
    </source>
</evidence>
<proteinExistence type="inferred from homology"/>
<accession>A0A812UY17</accession>
<feature type="signal peptide" evidence="9">
    <location>
        <begin position="1"/>
        <end position="38"/>
    </location>
</feature>
<feature type="transmembrane region" description="Helical" evidence="8">
    <location>
        <begin position="398"/>
        <end position="420"/>
    </location>
</feature>
<evidence type="ECO:0000256" key="6">
    <source>
        <dbReference type="ARBA" id="ARBA00023136"/>
    </source>
</evidence>
<keyword evidence="4 9" id="KW-0732">Signal</keyword>
<evidence type="ECO:0000256" key="8">
    <source>
        <dbReference type="SAM" id="Phobius"/>
    </source>
</evidence>
<dbReference type="GO" id="GO:0005886">
    <property type="term" value="C:plasma membrane"/>
    <property type="evidence" value="ECO:0007669"/>
    <property type="project" value="TreeGrafter"/>
</dbReference>
<evidence type="ECO:0000256" key="4">
    <source>
        <dbReference type="ARBA" id="ARBA00022729"/>
    </source>
</evidence>
<gene>
    <name evidence="10" type="primary">SIDT1</name>
    <name evidence="10" type="ORF">SNAT2548_LOCUS34470</name>
</gene>
<dbReference type="PANTHER" id="PTHR12185:SF14">
    <property type="entry name" value="CHOLESTEROL UPTAKE PROTEIN 1"/>
    <property type="match status" value="1"/>
</dbReference>
<dbReference type="GO" id="GO:0005764">
    <property type="term" value="C:lysosome"/>
    <property type="evidence" value="ECO:0007669"/>
    <property type="project" value="TreeGrafter"/>
</dbReference>
<evidence type="ECO:0000256" key="9">
    <source>
        <dbReference type="SAM" id="SignalP"/>
    </source>
</evidence>
<evidence type="ECO:0000256" key="7">
    <source>
        <dbReference type="ARBA" id="ARBA00023180"/>
    </source>
</evidence>
<dbReference type="Proteomes" id="UP000604046">
    <property type="component" value="Unassembled WGS sequence"/>
</dbReference>
<dbReference type="Pfam" id="PF13965">
    <property type="entry name" value="SID-1_RNA_chan"/>
    <property type="match status" value="2"/>
</dbReference>
<dbReference type="GO" id="GO:0003725">
    <property type="term" value="F:double-stranded RNA binding"/>
    <property type="evidence" value="ECO:0007669"/>
    <property type="project" value="TreeGrafter"/>
</dbReference>
<feature type="transmembrane region" description="Helical" evidence="8">
    <location>
        <begin position="321"/>
        <end position="347"/>
    </location>
</feature>
<evidence type="ECO:0000256" key="2">
    <source>
        <dbReference type="ARBA" id="ARBA00006618"/>
    </source>
</evidence>
<dbReference type="PANTHER" id="PTHR12185">
    <property type="entry name" value="SID1 TRANSMEMBRANE FAMILY MEMEBER"/>
    <property type="match status" value="1"/>
</dbReference>
<dbReference type="OrthoDB" id="416618at2759"/>
<feature type="transmembrane region" description="Helical" evidence="8">
    <location>
        <begin position="574"/>
        <end position="598"/>
    </location>
</feature>
<keyword evidence="7" id="KW-0325">Glycoprotein</keyword>
<comment type="similarity">
    <text evidence="2">Belongs to the SID1 family.</text>
</comment>